<dbReference type="InterPro" id="IPR056227">
    <property type="entry name" value="TMD0_ABC"/>
</dbReference>
<dbReference type="Gene3D" id="1.20.1560.10">
    <property type="entry name" value="ABC transporter type 1, transmembrane domain"/>
    <property type="match status" value="2"/>
</dbReference>
<dbReference type="SMART" id="SM00382">
    <property type="entry name" value="AAA"/>
    <property type="match status" value="2"/>
</dbReference>
<evidence type="ECO:0000313" key="15">
    <source>
        <dbReference type="EMBL" id="TBU60928.1"/>
    </source>
</evidence>
<keyword evidence="16" id="KW-1185">Reference proteome</keyword>
<dbReference type="EMBL" id="ML145101">
    <property type="protein sequence ID" value="TBU60928.1"/>
    <property type="molecule type" value="Genomic_DNA"/>
</dbReference>
<dbReference type="InterPro" id="IPR050173">
    <property type="entry name" value="ABC_transporter_C-like"/>
</dbReference>
<protein>
    <submittedName>
        <fullName evidence="15">Metal resistance protein YCF1</fullName>
    </submittedName>
</protein>
<dbReference type="CDD" id="cd18603">
    <property type="entry name" value="ABC_6TM_MRP1_2_3_6_D2_like"/>
    <property type="match status" value="1"/>
</dbReference>
<dbReference type="PANTHER" id="PTHR24223">
    <property type="entry name" value="ATP-BINDING CASSETTE SUB-FAMILY C"/>
    <property type="match status" value="1"/>
</dbReference>
<keyword evidence="7" id="KW-0067">ATP-binding</keyword>
<dbReference type="InterPro" id="IPR036640">
    <property type="entry name" value="ABC1_TM_sf"/>
</dbReference>
<evidence type="ECO:0000256" key="9">
    <source>
        <dbReference type="ARBA" id="ARBA00022989"/>
    </source>
</evidence>
<feature type="transmembrane region" description="Helical" evidence="12">
    <location>
        <begin position="37"/>
        <end position="57"/>
    </location>
</feature>
<keyword evidence="10 12" id="KW-0472">Membrane</keyword>
<dbReference type="Proteomes" id="UP000292082">
    <property type="component" value="Unassembled WGS sequence"/>
</dbReference>
<evidence type="ECO:0000256" key="2">
    <source>
        <dbReference type="ARBA" id="ARBA00009726"/>
    </source>
</evidence>
<dbReference type="GO" id="GO:0000329">
    <property type="term" value="C:fungal-type vacuole membrane"/>
    <property type="evidence" value="ECO:0007669"/>
    <property type="project" value="UniProtKB-ARBA"/>
</dbReference>
<feature type="compositionally biased region" description="Basic and acidic residues" evidence="11">
    <location>
        <begin position="858"/>
        <end position="871"/>
    </location>
</feature>
<dbReference type="SUPFAM" id="SSF52540">
    <property type="entry name" value="P-loop containing nucleoside triphosphate hydrolases"/>
    <property type="match status" value="2"/>
</dbReference>
<dbReference type="GO" id="GO:0016887">
    <property type="term" value="F:ATP hydrolysis activity"/>
    <property type="evidence" value="ECO:0007669"/>
    <property type="project" value="InterPro"/>
</dbReference>
<name>A0A4V2K8Q9_9APHY</name>
<feature type="transmembrane region" description="Helical" evidence="12">
    <location>
        <begin position="425"/>
        <end position="445"/>
    </location>
</feature>
<dbReference type="InterPro" id="IPR027417">
    <property type="entry name" value="P-loop_NTPase"/>
</dbReference>
<evidence type="ECO:0000256" key="12">
    <source>
        <dbReference type="SAM" id="Phobius"/>
    </source>
</evidence>
<dbReference type="CDD" id="cd18579">
    <property type="entry name" value="ABC_6TM_ABCC_D1"/>
    <property type="match status" value="1"/>
</dbReference>
<dbReference type="InterPro" id="IPR003593">
    <property type="entry name" value="AAA+_ATPase"/>
</dbReference>
<dbReference type="FunFam" id="3.40.50.300:FF:000450">
    <property type="entry name" value="ABC transporter C family member 2"/>
    <property type="match status" value="1"/>
</dbReference>
<organism evidence="15 16">
    <name type="scientific">Dichomitus squalens</name>
    <dbReference type="NCBI Taxonomy" id="114155"/>
    <lineage>
        <taxon>Eukaryota</taxon>
        <taxon>Fungi</taxon>
        <taxon>Dikarya</taxon>
        <taxon>Basidiomycota</taxon>
        <taxon>Agaricomycotina</taxon>
        <taxon>Agaricomycetes</taxon>
        <taxon>Polyporales</taxon>
        <taxon>Polyporaceae</taxon>
        <taxon>Dichomitus</taxon>
    </lineage>
</organism>
<feature type="transmembrane region" description="Helical" evidence="12">
    <location>
        <begin position="323"/>
        <end position="344"/>
    </location>
</feature>
<feature type="transmembrane region" description="Helical" evidence="12">
    <location>
        <begin position="135"/>
        <end position="155"/>
    </location>
</feature>
<proteinExistence type="inferred from homology"/>
<feature type="transmembrane region" description="Helical" evidence="12">
    <location>
        <begin position="1078"/>
        <end position="1095"/>
    </location>
</feature>
<feature type="transmembrane region" description="Helical" evidence="12">
    <location>
        <begin position="971"/>
        <end position="1002"/>
    </location>
</feature>
<comment type="subcellular location">
    <subcellularLocation>
        <location evidence="1">Vacuole membrane</location>
        <topology evidence="1">Multi-pass membrane protein</topology>
    </subcellularLocation>
</comment>
<dbReference type="Gene3D" id="3.40.50.300">
    <property type="entry name" value="P-loop containing nucleotide triphosphate hydrolases"/>
    <property type="match status" value="2"/>
</dbReference>
<comment type="similarity">
    <text evidence="2">Belongs to the ABC transporter superfamily. ABCC family. Conjugate transporter (TC 3.A.1.208) subfamily.</text>
</comment>
<feature type="transmembrane region" description="Helical" evidence="12">
    <location>
        <begin position="1055"/>
        <end position="1072"/>
    </location>
</feature>
<dbReference type="InterPro" id="IPR011527">
    <property type="entry name" value="ABC1_TM_dom"/>
</dbReference>
<dbReference type="CDD" id="cd03244">
    <property type="entry name" value="ABCC_MRP_domain2"/>
    <property type="match status" value="1"/>
</dbReference>
<feature type="transmembrane region" description="Helical" evidence="12">
    <location>
        <begin position="161"/>
        <end position="182"/>
    </location>
</feature>
<reference evidence="15 16" key="1">
    <citation type="submission" date="2019-01" db="EMBL/GenBank/DDBJ databases">
        <title>Draft genome sequences of three monokaryotic isolates of the white-rot basidiomycete fungus Dichomitus squalens.</title>
        <authorList>
            <consortium name="DOE Joint Genome Institute"/>
            <person name="Lopez S.C."/>
            <person name="Andreopoulos B."/>
            <person name="Pangilinan J."/>
            <person name="Lipzen A."/>
            <person name="Riley R."/>
            <person name="Ahrendt S."/>
            <person name="Ng V."/>
            <person name="Barry K."/>
            <person name="Daum C."/>
            <person name="Grigoriev I.V."/>
            <person name="Hilden K.S."/>
            <person name="Makela M.R."/>
            <person name="de Vries R.P."/>
        </authorList>
    </citation>
    <scope>NUCLEOTIDE SEQUENCE [LARGE SCALE GENOMIC DNA]</scope>
    <source>
        <strain evidence="15 16">CBS 464.89</strain>
    </source>
</reference>
<evidence type="ECO:0000256" key="1">
    <source>
        <dbReference type="ARBA" id="ARBA00004128"/>
    </source>
</evidence>
<keyword evidence="3" id="KW-0813">Transport</keyword>
<gene>
    <name evidence="15" type="ORF">BD310DRAFT_814180</name>
</gene>
<sequence>MSSPFRTTLIACRADPEGWGPVSQIRAFDLTPCFEEAVIFSPFSVVFLVLAVLACWRHRHHEIRERCKKSIWVLRAKLSLLSLAFIASCANLILILATRKQVAFLPSYALEIASLSCALILSWQNHYRARTSSSLLLLFWPVYAAATIVWARTSLTISPNGALPVVIGRGVVAIFGLVAFALECLGPEFSPEDSPEPLVKGHVESPLLTANIFSKWCFSWMNKLMKKGATEYITENDLPGLVPSDEASALGSRLVKALDKHSSLWVALFVAYGGPYAFALGLKLVQDCLAYLQPQLLRWLLSYISIYQSSRFSEDGPSPIEGFTIAVVMFCASITQTIVLHQYFQRCFETGMRVRSGLITAIYQKALVLSNDGRSSASGDIVNLMSVDAARLQDLCTYGLIAISGPFQIVLAFVSLYNILGWPSFVGVAVMIVSIPLNTLIARFLKRLQEEQMKNRDKRTRLMSELLANIRSIKLYAWENAFIRWISEVRNNQELKMLRKIGIVNSLNSSLWTGVPLLVAFSSFAVAAYTSDDPLTSDKIFPAISLYMLLQFPLAMFSQVTSNIIEAMVSVQRLSKFFAADELQPDVRRVVEKADLDQGDVVVSVVNGEFTWDKNAVSPTLEDINLTVRKGELAGILGRVGAGKTSLLSAIIGEMRRVDGEVNVFGTVSYTPQNPWIMSATIRDNILFSHKYEEEFYNLVLDACALRQDLALMPSGDMTEVGEKGVTLSGGQRARVALARAVYARADLVMLDDVLAALDSHVAKHVFDNVIGPNGLLASKARIVVTNSIHFLKHFNHIYYVRRGVILESGTYAELVANPQCELHKLVKGHGSLTAHLTSGMSTPFMTGFTATPDSSENDSKTAVESSTHELTKEKLDNLNKTLVRSKSFGKAVIDDNLPTRTVSDGPTKEHSEQGRVKREVYLRYIEAASKAGVISFVMALILQQIAGLMGNNMLRQWGNHNTEVSDNEGAGWYLLGYGLFSLSSTLLGALASILIWVLCAVRSARRLHDAMLNAVMHSPLTFFELTPTGRILNLFSRDTYVVDMILARVIQNTVRTLATTAMIIIVIGYSFPLFLLAVPPLAWFYVRVMIYYLATSRELKRLDAVSRSPIFAWFSESLNGLSTIRAFGQQKLFIENNERRVDRNQICYLPSISVNRWLAVRLEFVGATIIFVTAILSIVALVTTGVDAGLVGFVLSYALNTTGSLNWLVRSASEVEQNIVSVERILHYIELPPEAPWEVPGTVPEDWPARGEIEFRQYSTRYRPELDLVLKDLNIKIKACEKIGIVGRTGSGKSSTLLSLFRVIEPASGTIYIDGVDITKIGLHDLRSAISIVPQSPDLFEGTIRDNIDPLGASSDADIWVALEQTHLKAFVESLQGGLDATVKEGGSSLSSGQRQLLCFARALLRQSKILVLDEATSAVDLDTDQAIQEIIRGPQFAHVTMLTIAHRVNTILESDRVLVLDAGRVVEFDTPKSLLANKQSAFYSLAAEAGLA</sequence>
<accession>A0A4V2K8Q9</accession>
<feature type="transmembrane region" description="Helical" evidence="12">
    <location>
        <begin position="263"/>
        <end position="282"/>
    </location>
</feature>
<dbReference type="PROSITE" id="PS50893">
    <property type="entry name" value="ABC_TRANSPORTER_2"/>
    <property type="match status" value="2"/>
</dbReference>
<keyword evidence="9 12" id="KW-1133">Transmembrane helix</keyword>
<dbReference type="PROSITE" id="PS50929">
    <property type="entry name" value="ABC_TM1F"/>
    <property type="match status" value="2"/>
</dbReference>
<dbReference type="FunFam" id="1.20.1560.10:FF:000078">
    <property type="entry name" value="Unplaced genomic scaffold supercont1.1, whole genome shotgun sequence"/>
    <property type="match status" value="1"/>
</dbReference>
<feature type="region of interest" description="Disordered" evidence="11">
    <location>
        <begin position="850"/>
        <end position="871"/>
    </location>
</feature>
<dbReference type="InterPro" id="IPR003439">
    <property type="entry name" value="ABC_transporter-like_ATP-bd"/>
</dbReference>
<dbReference type="FunFam" id="3.40.50.300:FF:000074">
    <property type="entry name" value="Multidrug resistance-associated protein 5 isoform 1"/>
    <property type="match status" value="1"/>
</dbReference>
<evidence type="ECO:0000256" key="7">
    <source>
        <dbReference type="ARBA" id="ARBA00022840"/>
    </source>
</evidence>
<feature type="transmembrane region" description="Helical" evidence="12">
    <location>
        <begin position="103"/>
        <end position="123"/>
    </location>
</feature>
<dbReference type="PANTHER" id="PTHR24223:SF443">
    <property type="entry name" value="MULTIDRUG-RESISTANCE LIKE PROTEIN 1, ISOFORM I"/>
    <property type="match status" value="1"/>
</dbReference>
<dbReference type="PROSITE" id="PS00211">
    <property type="entry name" value="ABC_TRANSPORTER_1"/>
    <property type="match status" value="2"/>
</dbReference>
<evidence type="ECO:0000256" key="11">
    <source>
        <dbReference type="SAM" id="MobiDB-lite"/>
    </source>
</evidence>
<evidence type="ECO:0000259" key="13">
    <source>
        <dbReference type="PROSITE" id="PS50893"/>
    </source>
</evidence>
<feature type="transmembrane region" description="Helical" evidence="12">
    <location>
        <begin position="78"/>
        <end position="97"/>
    </location>
</feature>
<evidence type="ECO:0000256" key="8">
    <source>
        <dbReference type="ARBA" id="ARBA00022967"/>
    </source>
</evidence>
<keyword evidence="4 12" id="KW-0812">Transmembrane</keyword>
<dbReference type="InterPro" id="IPR044746">
    <property type="entry name" value="ABCC_6TM_D1"/>
</dbReference>
<dbReference type="GO" id="GO:0140359">
    <property type="term" value="F:ABC-type transporter activity"/>
    <property type="evidence" value="ECO:0007669"/>
    <property type="project" value="InterPro"/>
</dbReference>
<evidence type="ECO:0000256" key="10">
    <source>
        <dbReference type="ARBA" id="ARBA00023136"/>
    </source>
</evidence>
<evidence type="ECO:0000256" key="3">
    <source>
        <dbReference type="ARBA" id="ARBA00022448"/>
    </source>
</evidence>
<feature type="transmembrane region" description="Helical" evidence="12">
    <location>
        <begin position="932"/>
        <end position="951"/>
    </location>
</feature>
<evidence type="ECO:0000256" key="5">
    <source>
        <dbReference type="ARBA" id="ARBA00022737"/>
    </source>
</evidence>
<dbReference type="CDD" id="cd03250">
    <property type="entry name" value="ABCC_MRP_domain1"/>
    <property type="match status" value="1"/>
</dbReference>
<feature type="transmembrane region" description="Helical" evidence="12">
    <location>
        <begin position="540"/>
        <end position="558"/>
    </location>
</feature>
<feature type="domain" description="ABC transmembrane type-1" evidence="14">
    <location>
        <begin position="277"/>
        <end position="566"/>
    </location>
</feature>
<dbReference type="FunFam" id="1.20.1560.10:FF:000010">
    <property type="entry name" value="Multidrug resistance-associated ABC transporter"/>
    <property type="match status" value="1"/>
</dbReference>
<keyword evidence="5" id="KW-0677">Repeat</keyword>
<evidence type="ECO:0000259" key="14">
    <source>
        <dbReference type="PROSITE" id="PS50929"/>
    </source>
</evidence>
<evidence type="ECO:0000256" key="6">
    <source>
        <dbReference type="ARBA" id="ARBA00022741"/>
    </source>
</evidence>
<feature type="domain" description="ABC transmembrane type-1" evidence="14">
    <location>
        <begin position="940"/>
        <end position="1218"/>
    </location>
</feature>
<dbReference type="Pfam" id="PF00664">
    <property type="entry name" value="ABC_membrane"/>
    <property type="match status" value="2"/>
</dbReference>
<feature type="domain" description="ABC transporter" evidence="13">
    <location>
        <begin position="1254"/>
        <end position="1489"/>
    </location>
</feature>
<evidence type="ECO:0000313" key="16">
    <source>
        <dbReference type="Proteomes" id="UP000292082"/>
    </source>
</evidence>
<dbReference type="InterPro" id="IPR017871">
    <property type="entry name" value="ABC_transporter-like_CS"/>
</dbReference>
<dbReference type="Pfam" id="PF24357">
    <property type="entry name" value="TMD0_ABC"/>
    <property type="match status" value="1"/>
</dbReference>
<feature type="transmembrane region" description="Helical" evidence="12">
    <location>
        <begin position="506"/>
        <end position="528"/>
    </location>
</feature>
<feature type="transmembrane region" description="Helical" evidence="12">
    <location>
        <begin position="1163"/>
        <end position="1183"/>
    </location>
</feature>
<evidence type="ECO:0000256" key="4">
    <source>
        <dbReference type="ARBA" id="ARBA00022692"/>
    </source>
</evidence>
<keyword evidence="8" id="KW-1278">Translocase</keyword>
<keyword evidence="6" id="KW-0547">Nucleotide-binding</keyword>
<dbReference type="GO" id="GO:0005524">
    <property type="term" value="F:ATP binding"/>
    <property type="evidence" value="ECO:0007669"/>
    <property type="project" value="UniProtKB-KW"/>
</dbReference>
<feature type="domain" description="ABC transporter" evidence="13">
    <location>
        <begin position="603"/>
        <end position="828"/>
    </location>
</feature>
<dbReference type="SUPFAM" id="SSF90123">
    <property type="entry name" value="ABC transporter transmembrane region"/>
    <property type="match status" value="2"/>
</dbReference>
<feature type="transmembrane region" description="Helical" evidence="12">
    <location>
        <begin position="395"/>
        <end position="419"/>
    </location>
</feature>
<dbReference type="Pfam" id="PF00005">
    <property type="entry name" value="ABC_tran"/>
    <property type="match status" value="2"/>
</dbReference>